<gene>
    <name evidence="1" type="ORF">QWZ18_10320</name>
</gene>
<dbReference type="Proteomes" id="UP001244297">
    <property type="component" value="Unassembled WGS sequence"/>
</dbReference>
<keyword evidence="2" id="KW-1185">Reference proteome</keyword>
<reference evidence="2" key="1">
    <citation type="journal article" date="2019" name="Int. J. Syst. Evol. Microbiol.">
        <title>The Global Catalogue of Microorganisms (GCM) 10K type strain sequencing project: providing services to taxonomists for standard genome sequencing and annotation.</title>
        <authorList>
            <consortium name="The Broad Institute Genomics Platform"/>
            <consortium name="The Broad Institute Genome Sequencing Center for Infectious Disease"/>
            <person name="Wu L."/>
            <person name="Ma J."/>
        </authorList>
    </citation>
    <scope>NUCLEOTIDE SEQUENCE [LARGE SCALE GENOMIC DNA]</scope>
    <source>
        <strain evidence="2">CECT 7806</strain>
    </source>
</reference>
<name>A0ABT8AMG8_9HYPH</name>
<dbReference type="EMBL" id="JAUFPT010000028">
    <property type="protein sequence ID" value="MDN3571022.1"/>
    <property type="molecule type" value="Genomic_DNA"/>
</dbReference>
<evidence type="ECO:0000313" key="1">
    <source>
        <dbReference type="EMBL" id="MDN3571022.1"/>
    </source>
</evidence>
<proteinExistence type="predicted"/>
<accession>A0ABT8AMG8</accession>
<protein>
    <submittedName>
        <fullName evidence="1">Uncharacterized protein</fullName>
    </submittedName>
</protein>
<organism evidence="1 2">
    <name type="scientific">Methylobacterium longum</name>
    <dbReference type="NCBI Taxonomy" id="767694"/>
    <lineage>
        <taxon>Bacteria</taxon>
        <taxon>Pseudomonadati</taxon>
        <taxon>Pseudomonadota</taxon>
        <taxon>Alphaproteobacteria</taxon>
        <taxon>Hyphomicrobiales</taxon>
        <taxon>Methylobacteriaceae</taxon>
        <taxon>Methylobacterium</taxon>
    </lineage>
</organism>
<comment type="caution">
    <text evidence="1">The sequence shown here is derived from an EMBL/GenBank/DDBJ whole genome shotgun (WGS) entry which is preliminary data.</text>
</comment>
<evidence type="ECO:0000313" key="2">
    <source>
        <dbReference type="Proteomes" id="UP001244297"/>
    </source>
</evidence>
<dbReference type="RefSeq" id="WP_238294165.1">
    <property type="nucleotide sequence ID" value="NZ_BPQS01000103.1"/>
</dbReference>
<sequence length="82" mass="9023">MQAFIALQTSPSLKSDKAPEVSRLIVLAESQAEALEAFQAYVEPSDTVALIDEQPDPTWLTEQRSEKALLHGKVQPYSAPLK</sequence>